<evidence type="ECO:0000256" key="4">
    <source>
        <dbReference type="ARBA" id="ARBA00022519"/>
    </source>
</evidence>
<keyword evidence="11 12" id="KW-0472">Membrane</keyword>
<evidence type="ECO:0000313" key="15">
    <source>
        <dbReference type="Proteomes" id="UP000824988"/>
    </source>
</evidence>
<keyword evidence="10" id="KW-0503">Monooxygenase</keyword>
<name>A0A8D4VPD3_9GAMM</name>
<keyword evidence="4" id="KW-0997">Cell inner membrane</keyword>
<dbReference type="InterPro" id="IPR005804">
    <property type="entry name" value="FA_desaturase_dom"/>
</dbReference>
<evidence type="ECO:0000256" key="6">
    <source>
        <dbReference type="ARBA" id="ARBA00022723"/>
    </source>
</evidence>
<evidence type="ECO:0000256" key="7">
    <source>
        <dbReference type="ARBA" id="ARBA00022989"/>
    </source>
</evidence>
<evidence type="ECO:0000259" key="13">
    <source>
        <dbReference type="Pfam" id="PF00487"/>
    </source>
</evidence>
<comment type="similarity">
    <text evidence="2">Belongs to the fatty acid desaturase type 1 family. AlkB subfamily.</text>
</comment>
<dbReference type="GO" id="GO:0046872">
    <property type="term" value="F:metal ion binding"/>
    <property type="evidence" value="ECO:0007669"/>
    <property type="project" value="UniProtKB-KW"/>
</dbReference>
<evidence type="ECO:0000256" key="5">
    <source>
        <dbReference type="ARBA" id="ARBA00022692"/>
    </source>
</evidence>
<dbReference type="GO" id="GO:0005886">
    <property type="term" value="C:plasma membrane"/>
    <property type="evidence" value="ECO:0007669"/>
    <property type="project" value="UniProtKB-SubCell"/>
</dbReference>
<evidence type="ECO:0000256" key="1">
    <source>
        <dbReference type="ARBA" id="ARBA00004429"/>
    </source>
</evidence>
<feature type="transmembrane region" description="Helical" evidence="12">
    <location>
        <begin position="7"/>
        <end position="28"/>
    </location>
</feature>
<dbReference type="KEGG" id="moz:MoryE10_15200"/>
<reference evidence="14" key="1">
    <citation type="submission" date="2019-06" db="EMBL/GenBank/DDBJ databases">
        <title>Complete genome sequence of Methylogaea oryzae strain JCM16910.</title>
        <authorList>
            <person name="Asakawa S."/>
        </authorList>
    </citation>
    <scope>NUCLEOTIDE SEQUENCE</scope>
    <source>
        <strain evidence="14">E10</strain>
    </source>
</reference>
<dbReference type="GO" id="GO:0006629">
    <property type="term" value="P:lipid metabolic process"/>
    <property type="evidence" value="ECO:0007669"/>
    <property type="project" value="InterPro"/>
</dbReference>
<evidence type="ECO:0000256" key="3">
    <source>
        <dbReference type="ARBA" id="ARBA00022475"/>
    </source>
</evidence>
<keyword evidence="8" id="KW-0560">Oxidoreductase</keyword>
<keyword evidence="9" id="KW-0408">Iron</keyword>
<evidence type="ECO:0000313" key="14">
    <source>
        <dbReference type="EMBL" id="BBL70914.1"/>
    </source>
</evidence>
<sequence length="333" mass="37111">MPATAEAWLWWSGYLLSLVLPLTSLAFLSGGPWPWWQALAWTLPVWLLIAADWHSPSLRRAPPAGLPRWPFDAILVALGLLQPLNIFAMARLVSLTHWGDAAEVAETLANLTAVRILMGTTSCSAAIAPAHELIHRRALWQRLLGRLLLCTVLYDHFAVSHRRLHHRHVNGEQDPASARPGETYEHFFRRTALLQWRAAWALDRRDAALGATAEALLLAAIGALYGPLALVMFVYQALAAVRLLEAVNYFQHWGLRGRNPGAWVCDSAVSLFVFLGLPRHADHHRHALKPYQTLRCDDQGPKLWAGYLCMALLVKNRCHVFRAKADAQLAGGP</sequence>
<evidence type="ECO:0000256" key="8">
    <source>
        <dbReference type="ARBA" id="ARBA00023002"/>
    </source>
</evidence>
<keyword evidence="3" id="KW-1003">Cell membrane</keyword>
<keyword evidence="15" id="KW-1185">Reference proteome</keyword>
<evidence type="ECO:0000256" key="10">
    <source>
        <dbReference type="ARBA" id="ARBA00023033"/>
    </source>
</evidence>
<feature type="transmembrane region" description="Helical" evidence="12">
    <location>
        <begin position="215"/>
        <end position="240"/>
    </location>
</feature>
<dbReference type="EMBL" id="AP019782">
    <property type="protein sequence ID" value="BBL70914.1"/>
    <property type="molecule type" value="Genomic_DNA"/>
</dbReference>
<accession>A0A8D4VPD3</accession>
<evidence type="ECO:0000256" key="12">
    <source>
        <dbReference type="SAM" id="Phobius"/>
    </source>
</evidence>
<dbReference type="InterPro" id="IPR033885">
    <property type="entry name" value="AlkB/XylM"/>
</dbReference>
<feature type="transmembrane region" description="Helical" evidence="12">
    <location>
        <begin position="73"/>
        <end position="93"/>
    </location>
</feature>
<dbReference type="PANTHER" id="PTHR38674:SF1">
    <property type="entry name" value="ALKANE 1-MONOOXYGENASE 1"/>
    <property type="match status" value="1"/>
</dbReference>
<protein>
    <recommendedName>
        <fullName evidence="13">Fatty acid desaturase domain-containing protein</fullName>
    </recommendedName>
</protein>
<evidence type="ECO:0000256" key="11">
    <source>
        <dbReference type="ARBA" id="ARBA00023136"/>
    </source>
</evidence>
<gene>
    <name evidence="14" type="ORF">MoryE10_15200</name>
</gene>
<feature type="domain" description="Fatty acid desaturase" evidence="13">
    <location>
        <begin position="113"/>
        <end position="295"/>
    </location>
</feature>
<evidence type="ECO:0000256" key="9">
    <source>
        <dbReference type="ARBA" id="ARBA00023004"/>
    </source>
</evidence>
<dbReference type="AlphaFoldDB" id="A0A8D4VPD3"/>
<dbReference type="GO" id="GO:0004497">
    <property type="term" value="F:monooxygenase activity"/>
    <property type="evidence" value="ECO:0007669"/>
    <property type="project" value="UniProtKB-KW"/>
</dbReference>
<dbReference type="Proteomes" id="UP000824988">
    <property type="component" value="Chromosome"/>
</dbReference>
<evidence type="ECO:0000256" key="2">
    <source>
        <dbReference type="ARBA" id="ARBA00010823"/>
    </source>
</evidence>
<comment type="subcellular location">
    <subcellularLocation>
        <location evidence="1">Cell inner membrane</location>
        <topology evidence="1">Multi-pass membrane protein</topology>
    </subcellularLocation>
</comment>
<dbReference type="PANTHER" id="PTHR38674">
    <property type="entry name" value="ALKANE 1-MONOOXYGENASE 1"/>
    <property type="match status" value="1"/>
</dbReference>
<keyword evidence="5 12" id="KW-0812">Transmembrane</keyword>
<proteinExistence type="inferred from homology"/>
<keyword evidence="6" id="KW-0479">Metal-binding</keyword>
<organism evidence="14 15">
    <name type="scientific">Methylogaea oryzae</name>
    <dbReference type="NCBI Taxonomy" id="1295382"/>
    <lineage>
        <taxon>Bacteria</taxon>
        <taxon>Pseudomonadati</taxon>
        <taxon>Pseudomonadota</taxon>
        <taxon>Gammaproteobacteria</taxon>
        <taxon>Methylococcales</taxon>
        <taxon>Methylococcaceae</taxon>
        <taxon>Methylogaea</taxon>
    </lineage>
</organism>
<keyword evidence="7 12" id="KW-1133">Transmembrane helix</keyword>
<dbReference type="Pfam" id="PF00487">
    <property type="entry name" value="FA_desaturase"/>
    <property type="match status" value="1"/>
</dbReference>